<dbReference type="GeneID" id="15807875"/>
<keyword evidence="2" id="KW-1185">Reference proteome</keyword>
<dbReference type="OrthoDB" id="295715at2759"/>
<sequence>MSGTKSAGLVKVKNLKPGLRNISISGVIVEFIDDPPQSATEIRNFRYHYRFADSGASVELAVPHGILQDIISKASSVINVVSGHNIDLVDEFLCSNDDDVKAEGEPGCSFREGSAVAPRSDSGIKSLGGDFEEDSDWCCWSDDEKESLKWTLQPGDVIFIKSAITTWSHGHMVLVPNENSIEKVGEFSIDFSLEPDMSKQFKN</sequence>
<dbReference type="KEGG" id="beq:BEWA_035070"/>
<dbReference type="Proteomes" id="UP000031512">
    <property type="component" value="Unassembled WGS sequence"/>
</dbReference>
<dbReference type="RefSeq" id="XP_004832923.1">
    <property type="nucleotide sequence ID" value="XM_004832866.1"/>
</dbReference>
<dbReference type="VEuPathDB" id="PiroplasmaDB:BEWA_035070"/>
<dbReference type="EMBL" id="ACOU01000002">
    <property type="protein sequence ID" value="EKX73471.1"/>
    <property type="molecule type" value="Genomic_DNA"/>
</dbReference>
<organism evidence="1 2">
    <name type="scientific">Theileria equi strain WA</name>
    <dbReference type="NCBI Taxonomy" id="1537102"/>
    <lineage>
        <taxon>Eukaryota</taxon>
        <taxon>Sar</taxon>
        <taxon>Alveolata</taxon>
        <taxon>Apicomplexa</taxon>
        <taxon>Aconoidasida</taxon>
        <taxon>Piroplasmida</taxon>
        <taxon>Theileriidae</taxon>
        <taxon>Theileria</taxon>
    </lineage>
</organism>
<accession>L1LDP0</accession>
<protein>
    <submittedName>
        <fullName evidence="1">Uncharacterized protein</fullName>
    </submittedName>
</protein>
<reference evidence="1 2" key="1">
    <citation type="journal article" date="2012" name="BMC Genomics">
        <title>Comparative genomic analysis and phylogenetic position of Theileria equi.</title>
        <authorList>
            <person name="Kappmeyer L.S."/>
            <person name="Thiagarajan M."/>
            <person name="Herndon D.R."/>
            <person name="Ramsay J.D."/>
            <person name="Caler E."/>
            <person name="Djikeng A."/>
            <person name="Gillespie J.J."/>
            <person name="Lau A.O."/>
            <person name="Roalson E.H."/>
            <person name="Silva J.C."/>
            <person name="Silva M.G."/>
            <person name="Suarez C.E."/>
            <person name="Ueti M.W."/>
            <person name="Nene V.M."/>
            <person name="Mealey R.H."/>
            <person name="Knowles D.P."/>
            <person name="Brayton K.A."/>
        </authorList>
    </citation>
    <scope>NUCLEOTIDE SEQUENCE [LARGE SCALE GENOMIC DNA]</scope>
    <source>
        <strain evidence="1 2">WA</strain>
    </source>
</reference>
<comment type="caution">
    <text evidence="1">The sequence shown here is derived from an EMBL/GenBank/DDBJ whole genome shotgun (WGS) entry which is preliminary data.</text>
</comment>
<evidence type="ECO:0000313" key="1">
    <source>
        <dbReference type="EMBL" id="EKX73471.1"/>
    </source>
</evidence>
<dbReference type="AlphaFoldDB" id="L1LDP0"/>
<dbReference type="eggNOG" id="ENOG502SWBT">
    <property type="taxonomic scope" value="Eukaryota"/>
</dbReference>
<gene>
    <name evidence="1" type="ORF">BEWA_035070</name>
</gene>
<evidence type="ECO:0000313" key="2">
    <source>
        <dbReference type="Proteomes" id="UP000031512"/>
    </source>
</evidence>
<name>L1LDP0_THEEQ</name>
<proteinExistence type="predicted"/>